<evidence type="ECO:0000259" key="7">
    <source>
        <dbReference type="Pfam" id="PF04138"/>
    </source>
</evidence>
<keyword evidence="4 6" id="KW-1133">Transmembrane helix</keyword>
<feature type="transmembrane region" description="Helical" evidence="6">
    <location>
        <begin position="66"/>
        <end position="90"/>
    </location>
</feature>
<evidence type="ECO:0000313" key="8">
    <source>
        <dbReference type="EMBL" id="CBH46393.1"/>
    </source>
</evidence>
<dbReference type="AlphaFoldDB" id="A0A3S5Y1I7"/>
<dbReference type="InterPro" id="IPR051401">
    <property type="entry name" value="GtrA_CellWall_Glycosyl"/>
</dbReference>
<dbReference type="PANTHER" id="PTHR38459:SF1">
    <property type="entry name" value="PROPHAGE BACTOPRENOL-LINKED GLUCOSE TRANSLOCASE HOMOLOG"/>
    <property type="match status" value="1"/>
</dbReference>
<sequence length="146" mass="16020">MMRHILRFGVVGVVNTGVYYALYLVFNTVMPYLAAHLLAIAISMVGSFFLNCYWTFRTRPTWRKFALFPLTNATNYIVTTVGMVLLVTFLGVDDRIAPLIAAVAAIPVTFLLSRRILTHQPASTVTVVETADGPGANSAGSPTERH</sequence>
<dbReference type="GO" id="GO:0005886">
    <property type="term" value="C:plasma membrane"/>
    <property type="evidence" value="ECO:0007669"/>
    <property type="project" value="TreeGrafter"/>
</dbReference>
<evidence type="ECO:0000313" key="9">
    <source>
        <dbReference type="Proteomes" id="UP000006892"/>
    </source>
</evidence>
<protein>
    <submittedName>
        <fullName evidence="8">GtrA-like protein</fullName>
    </submittedName>
</protein>
<dbReference type="EMBL" id="FN563149">
    <property type="protein sequence ID" value="CBH46393.1"/>
    <property type="molecule type" value="Genomic_DNA"/>
</dbReference>
<comment type="similarity">
    <text evidence="2">Belongs to the GtrA family.</text>
</comment>
<feature type="transmembrane region" description="Helical" evidence="6">
    <location>
        <begin position="5"/>
        <end position="26"/>
    </location>
</feature>
<dbReference type="InterPro" id="IPR007267">
    <property type="entry name" value="GtrA_DPMS_TM"/>
</dbReference>
<dbReference type="GO" id="GO:0000271">
    <property type="term" value="P:polysaccharide biosynthetic process"/>
    <property type="evidence" value="ECO:0007669"/>
    <property type="project" value="InterPro"/>
</dbReference>
<evidence type="ECO:0000256" key="5">
    <source>
        <dbReference type="ARBA" id="ARBA00023136"/>
    </source>
</evidence>
<dbReference type="Pfam" id="PF04138">
    <property type="entry name" value="GtrA_DPMS_TM"/>
    <property type="match status" value="1"/>
</dbReference>
<dbReference type="PANTHER" id="PTHR38459">
    <property type="entry name" value="PROPHAGE BACTOPRENOL-LINKED GLUCOSE TRANSLOCASE HOMOLOG"/>
    <property type="match status" value="1"/>
</dbReference>
<evidence type="ECO:0000256" key="3">
    <source>
        <dbReference type="ARBA" id="ARBA00022692"/>
    </source>
</evidence>
<evidence type="ECO:0000256" key="6">
    <source>
        <dbReference type="SAM" id="Phobius"/>
    </source>
</evidence>
<dbReference type="Proteomes" id="UP001154400">
    <property type="component" value="Chromosome"/>
</dbReference>
<comment type="subcellular location">
    <subcellularLocation>
        <location evidence="1">Membrane</location>
        <topology evidence="1">Multi-pass membrane protein</topology>
    </subcellularLocation>
</comment>
<feature type="domain" description="GtrA/DPMS transmembrane" evidence="7">
    <location>
        <begin position="7"/>
        <end position="116"/>
    </location>
</feature>
<keyword evidence="5 6" id="KW-0472">Membrane</keyword>
<evidence type="ECO:0000256" key="2">
    <source>
        <dbReference type="ARBA" id="ARBA00009399"/>
    </source>
</evidence>
<feature type="transmembrane region" description="Helical" evidence="6">
    <location>
        <begin position="32"/>
        <end position="54"/>
    </location>
</feature>
<organism evidence="8">
    <name type="scientific">Rhodococcus hoagii (strain 103S)</name>
    <name type="common">Rhodococcus equi</name>
    <dbReference type="NCBI Taxonomy" id="685727"/>
    <lineage>
        <taxon>Bacteria</taxon>
        <taxon>Bacillati</taxon>
        <taxon>Actinomycetota</taxon>
        <taxon>Actinomycetes</taxon>
        <taxon>Mycobacteriales</taxon>
        <taxon>Nocardiaceae</taxon>
        <taxon>Prescottella</taxon>
    </lineage>
</organism>
<evidence type="ECO:0000256" key="4">
    <source>
        <dbReference type="ARBA" id="ARBA00022989"/>
    </source>
</evidence>
<proteinExistence type="inferred from homology"/>
<gene>
    <name evidence="8" type="ordered locus">REQ_02450</name>
</gene>
<name>A0A3S5Y1I7_RHOH1</name>
<feature type="transmembrane region" description="Helical" evidence="6">
    <location>
        <begin position="96"/>
        <end position="113"/>
    </location>
</feature>
<dbReference type="KEGG" id="req:REQ_02450"/>
<reference evidence="8" key="1">
    <citation type="journal article" date="2010" name="PLoS Genet.">
        <title>The genome of a pathogenic rhodococcus: cooptive virulence underpinned by key gene acquisitions.</title>
        <authorList>
            <person name="Letek M."/>
            <person name="Gonzalez P."/>
            <person name="Macarthur I."/>
            <person name="Rodriguez H."/>
            <person name="Freeman T.C."/>
            <person name="Valero-Rello A."/>
            <person name="Blanco M."/>
            <person name="Buckley T."/>
            <person name="Cherevach I."/>
            <person name="Fahey R."/>
            <person name="Hapeshi A."/>
            <person name="Holdstock J."/>
            <person name="Leadon D."/>
            <person name="Navas J."/>
            <person name="Ocampo A."/>
            <person name="Quail M.A."/>
            <person name="Sanders M."/>
            <person name="Scortti M.M."/>
            <person name="Prescott J.F."/>
            <person name="Fogarty U."/>
            <person name="Meijer W.G."/>
            <person name="Parkhill J."/>
            <person name="Bentley S.D."/>
            <person name="Vazquez-Boland J.A."/>
        </authorList>
    </citation>
    <scope>NUCLEOTIDE SEQUENCE [LARGE SCALE GENOMIC DNA]</scope>
    <source>
        <strain evidence="8 9">103S</strain>
    </source>
</reference>
<keyword evidence="3 6" id="KW-0812">Transmembrane</keyword>
<evidence type="ECO:0000256" key="1">
    <source>
        <dbReference type="ARBA" id="ARBA00004141"/>
    </source>
</evidence>
<accession>A0A3S5Y1I7</accession>